<gene>
    <name evidence="3" type="ORF">XD94_1415</name>
</gene>
<evidence type="ECO:0000313" key="4">
    <source>
        <dbReference type="Proteomes" id="UP000054092"/>
    </source>
</evidence>
<reference evidence="4" key="1">
    <citation type="journal article" date="2015" name="MBio">
        <title>Genome-Resolved Metagenomic Analysis Reveals Roles for Candidate Phyla and Other Microbial Community Members in Biogeochemical Transformations in Oil Reservoirs.</title>
        <authorList>
            <person name="Hu P."/>
            <person name="Tom L."/>
            <person name="Singh A."/>
            <person name="Thomas B.C."/>
            <person name="Baker B.J."/>
            <person name="Piceno Y.M."/>
            <person name="Andersen G.L."/>
            <person name="Banfield J.F."/>
        </authorList>
    </citation>
    <scope>NUCLEOTIDE SEQUENCE [LARGE SCALE GENOMIC DNA]</scope>
</reference>
<accession>A0A117M1J6</accession>
<dbReference type="SUPFAM" id="SSF53448">
    <property type="entry name" value="Nucleotide-diphospho-sugar transferases"/>
    <property type="match status" value="1"/>
</dbReference>
<keyword evidence="3" id="KW-0808">Transferase</keyword>
<comment type="caution">
    <text evidence="3">The sequence shown here is derived from an EMBL/GenBank/DDBJ whole genome shotgun (WGS) entry which is preliminary data.</text>
</comment>
<dbReference type="Proteomes" id="UP000054092">
    <property type="component" value="Unassembled WGS sequence"/>
</dbReference>
<proteinExistence type="predicted"/>
<dbReference type="EMBL" id="LGGP01000273">
    <property type="protein sequence ID" value="KUK79314.1"/>
    <property type="molecule type" value="Genomic_DNA"/>
</dbReference>
<dbReference type="InterPro" id="IPR001173">
    <property type="entry name" value="Glyco_trans_2-like"/>
</dbReference>
<keyword evidence="1" id="KW-1133">Transmembrane helix</keyword>
<sequence>MVNSLKLPKVSIIIPARNEEKFIKRCVESFLNCDYPGELIEVIVVDGMSEDRTREIVTKISQRDDRVMLVDNERKITPVAMNLGIKASKGDYIFFSGAHSEMPSDYVSKCIKHAIESGADNVGGVVKTEPRVKSAVGNAISKVLSSPLGVGGAKFRTGVSKPTEVDTVPFGCYRREVFDRIGYFNEKLVRNQDIEFNLRLKRAGGKIILFPDIEFTYFARSTYKDLWRNSFWNGFWVIAGAKYAALPFSKRHLVPLAFVLFLLIGLLISLLASCFSFIYISLLTIYLVVVILFSFAHAMQAKKKHVFFAAIVSYPVLHISYGVGSLLGFLSFIFGGKKLCEYA</sequence>
<dbReference type="AlphaFoldDB" id="A0A117M1J6"/>
<dbReference type="PANTHER" id="PTHR43630">
    <property type="entry name" value="POLY-BETA-1,6-N-ACETYL-D-GLUCOSAMINE SYNTHASE"/>
    <property type="match status" value="1"/>
</dbReference>
<dbReference type="PATRIC" id="fig|1184387.3.peg.1884"/>
<organism evidence="3 4">
    <name type="scientific">Mesotoga prima</name>
    <dbReference type="NCBI Taxonomy" id="1184387"/>
    <lineage>
        <taxon>Bacteria</taxon>
        <taxon>Thermotogati</taxon>
        <taxon>Thermotogota</taxon>
        <taxon>Thermotogae</taxon>
        <taxon>Kosmotogales</taxon>
        <taxon>Kosmotogaceae</taxon>
        <taxon>Mesotoga</taxon>
    </lineage>
</organism>
<feature type="transmembrane region" description="Helical" evidence="1">
    <location>
        <begin position="306"/>
        <end position="334"/>
    </location>
</feature>
<dbReference type="InterPro" id="IPR029044">
    <property type="entry name" value="Nucleotide-diphossugar_trans"/>
</dbReference>
<keyword evidence="1" id="KW-0812">Transmembrane</keyword>
<evidence type="ECO:0000313" key="3">
    <source>
        <dbReference type="EMBL" id="KUK79314.1"/>
    </source>
</evidence>
<evidence type="ECO:0000256" key="1">
    <source>
        <dbReference type="SAM" id="Phobius"/>
    </source>
</evidence>
<dbReference type="CDD" id="cd02525">
    <property type="entry name" value="Succinoglycan_BP_ExoA"/>
    <property type="match status" value="1"/>
</dbReference>
<evidence type="ECO:0000259" key="2">
    <source>
        <dbReference type="Pfam" id="PF00535"/>
    </source>
</evidence>
<dbReference type="Gene3D" id="3.90.550.10">
    <property type="entry name" value="Spore Coat Polysaccharide Biosynthesis Protein SpsA, Chain A"/>
    <property type="match status" value="1"/>
</dbReference>
<protein>
    <submittedName>
        <fullName evidence="3">Glycosyl transferase</fullName>
    </submittedName>
</protein>
<dbReference type="Pfam" id="PF00535">
    <property type="entry name" value="Glycos_transf_2"/>
    <property type="match status" value="1"/>
</dbReference>
<feature type="transmembrane region" description="Helical" evidence="1">
    <location>
        <begin position="278"/>
        <end position="299"/>
    </location>
</feature>
<dbReference type="GO" id="GO:0016740">
    <property type="term" value="F:transferase activity"/>
    <property type="evidence" value="ECO:0007669"/>
    <property type="project" value="UniProtKB-KW"/>
</dbReference>
<feature type="transmembrane region" description="Helical" evidence="1">
    <location>
        <begin position="253"/>
        <end position="272"/>
    </location>
</feature>
<dbReference type="PANTHER" id="PTHR43630:SF2">
    <property type="entry name" value="GLYCOSYLTRANSFERASE"/>
    <property type="match status" value="1"/>
</dbReference>
<keyword evidence="1" id="KW-0472">Membrane</keyword>
<feature type="domain" description="Glycosyltransferase 2-like" evidence="2">
    <location>
        <begin position="11"/>
        <end position="135"/>
    </location>
</feature>
<name>A0A117M1J6_9BACT</name>